<keyword evidence="2" id="KW-1185">Reference proteome</keyword>
<evidence type="ECO:0000313" key="2">
    <source>
        <dbReference type="Proteomes" id="UP001385951"/>
    </source>
</evidence>
<organism evidence="1 2">
    <name type="scientific">Cerrena zonata</name>
    <dbReference type="NCBI Taxonomy" id="2478898"/>
    <lineage>
        <taxon>Eukaryota</taxon>
        <taxon>Fungi</taxon>
        <taxon>Dikarya</taxon>
        <taxon>Basidiomycota</taxon>
        <taxon>Agaricomycotina</taxon>
        <taxon>Agaricomycetes</taxon>
        <taxon>Polyporales</taxon>
        <taxon>Cerrenaceae</taxon>
        <taxon>Cerrena</taxon>
    </lineage>
</organism>
<sequence>MLPDELKTRMASCVCVSSKIRHLHRGRFTKHEFAFYPRYLQSFSSVSHGSLISDRNWKDAVLKTEELRKCRSESDYYLDLSTSNAFNCTLHVAVFESNSLTLSC</sequence>
<dbReference type="EMBL" id="JASBNA010000107">
    <property type="protein sequence ID" value="KAK7676700.1"/>
    <property type="molecule type" value="Genomic_DNA"/>
</dbReference>
<protein>
    <submittedName>
        <fullName evidence="1">Uncharacterized protein</fullName>
    </submittedName>
</protein>
<reference evidence="1 2" key="1">
    <citation type="submission" date="2022-09" db="EMBL/GenBank/DDBJ databases">
        <authorList>
            <person name="Palmer J.M."/>
        </authorList>
    </citation>
    <scope>NUCLEOTIDE SEQUENCE [LARGE SCALE GENOMIC DNA]</scope>
    <source>
        <strain evidence="1 2">DSM 7382</strain>
    </source>
</reference>
<dbReference type="AlphaFoldDB" id="A0AAW0FCT1"/>
<proteinExistence type="predicted"/>
<accession>A0AAW0FCT1</accession>
<dbReference type="Proteomes" id="UP001385951">
    <property type="component" value="Unassembled WGS sequence"/>
</dbReference>
<name>A0AAW0FCT1_9APHY</name>
<evidence type="ECO:0000313" key="1">
    <source>
        <dbReference type="EMBL" id="KAK7676700.1"/>
    </source>
</evidence>
<comment type="caution">
    <text evidence="1">The sequence shown here is derived from an EMBL/GenBank/DDBJ whole genome shotgun (WGS) entry which is preliminary data.</text>
</comment>
<gene>
    <name evidence="1" type="ORF">QCA50_020332</name>
</gene>